<comment type="caution">
    <text evidence="2">The sequence shown here is derived from an EMBL/GenBank/DDBJ whole genome shotgun (WGS) entry which is preliminary data.</text>
</comment>
<dbReference type="Proteomes" id="UP001589575">
    <property type="component" value="Unassembled WGS sequence"/>
</dbReference>
<name>A0ABV5FWX5_9MICC</name>
<reference evidence="2 3" key="1">
    <citation type="submission" date="2024-09" db="EMBL/GenBank/DDBJ databases">
        <authorList>
            <person name="Sun Q."/>
            <person name="Mori K."/>
        </authorList>
    </citation>
    <scope>NUCLEOTIDE SEQUENCE [LARGE SCALE GENOMIC DNA]</scope>
    <source>
        <strain evidence="2 3">CCM 7609</strain>
    </source>
</reference>
<organism evidence="2 3">
    <name type="scientific">Citricoccus parietis</name>
    <dbReference type="NCBI Taxonomy" id="592307"/>
    <lineage>
        <taxon>Bacteria</taxon>
        <taxon>Bacillati</taxon>
        <taxon>Actinomycetota</taxon>
        <taxon>Actinomycetes</taxon>
        <taxon>Micrococcales</taxon>
        <taxon>Micrococcaceae</taxon>
        <taxon>Citricoccus</taxon>
    </lineage>
</organism>
<proteinExistence type="predicted"/>
<protein>
    <submittedName>
        <fullName evidence="2">Uncharacterized protein</fullName>
    </submittedName>
</protein>
<feature type="region of interest" description="Disordered" evidence="1">
    <location>
        <begin position="38"/>
        <end position="73"/>
    </location>
</feature>
<sequence>MTERRRPRLVPGAPPALSWVGAPPSSYALSMPITRDDRETLPASVAPVPPVHPIQPGPSAVPSARRVQSRGNR</sequence>
<evidence type="ECO:0000313" key="2">
    <source>
        <dbReference type="EMBL" id="MFB9071166.1"/>
    </source>
</evidence>
<gene>
    <name evidence="2" type="ORF">ACFFX0_08145</name>
</gene>
<evidence type="ECO:0000256" key="1">
    <source>
        <dbReference type="SAM" id="MobiDB-lite"/>
    </source>
</evidence>
<accession>A0ABV5FWX5</accession>
<dbReference type="EMBL" id="JBHMFI010000001">
    <property type="protein sequence ID" value="MFB9071166.1"/>
    <property type="molecule type" value="Genomic_DNA"/>
</dbReference>
<feature type="compositionally biased region" description="Pro residues" evidence="1">
    <location>
        <begin position="47"/>
        <end position="56"/>
    </location>
</feature>
<keyword evidence="3" id="KW-1185">Reference proteome</keyword>
<evidence type="ECO:0000313" key="3">
    <source>
        <dbReference type="Proteomes" id="UP001589575"/>
    </source>
</evidence>